<dbReference type="InterPro" id="IPR008551">
    <property type="entry name" value="TANGO2"/>
</dbReference>
<dbReference type="Pfam" id="PF05742">
    <property type="entry name" value="TANGO2"/>
    <property type="match status" value="1"/>
</dbReference>
<sequence length="200" mass="22055">HTFSILLNNRDEFLDRKSQPAAVHHFGKACHEEGDNVISGLDVEGGGTWLGINRHGRIAMLTNITEEARRRNTSRGNLVSDFLLSSTKQTMDQYVEELTKTAVTEEERATHQDYAGFNLMLISVASEDNASEPAKPGGTVRRPRMALVTNYGGGGVLSARWLDEQESALHGISNGVDHKTMHLWTKVKEGQDSLEASIKP</sequence>
<reference evidence="2" key="2">
    <citation type="submission" date="2015-01" db="EMBL/GenBank/DDBJ databases">
        <title>Evolutionary Origins and Diversification of the Mycorrhizal Mutualists.</title>
        <authorList>
            <consortium name="DOE Joint Genome Institute"/>
            <consortium name="Mycorrhizal Genomics Consortium"/>
            <person name="Kohler A."/>
            <person name="Kuo A."/>
            <person name="Nagy L.G."/>
            <person name="Floudas D."/>
            <person name="Copeland A."/>
            <person name="Barry K.W."/>
            <person name="Cichocki N."/>
            <person name="Veneault-Fourrey C."/>
            <person name="LaButti K."/>
            <person name="Lindquist E.A."/>
            <person name="Lipzen A."/>
            <person name="Lundell T."/>
            <person name="Morin E."/>
            <person name="Murat C."/>
            <person name="Riley R."/>
            <person name="Ohm R."/>
            <person name="Sun H."/>
            <person name="Tunlid A."/>
            <person name="Henrissat B."/>
            <person name="Grigoriev I.V."/>
            <person name="Hibbett D.S."/>
            <person name="Martin F."/>
        </authorList>
    </citation>
    <scope>NUCLEOTIDE SEQUENCE [LARGE SCALE GENOMIC DNA]</scope>
    <source>
        <strain evidence="2">MAFF 305830</strain>
    </source>
</reference>
<protein>
    <submittedName>
        <fullName evidence="1">Uncharacterized protein</fullName>
    </submittedName>
</protein>
<dbReference type="EMBL" id="KN824293">
    <property type="protein sequence ID" value="KIM28439.1"/>
    <property type="molecule type" value="Genomic_DNA"/>
</dbReference>
<dbReference type="AlphaFoldDB" id="A0A0C3B8G8"/>
<feature type="non-terminal residue" evidence="1">
    <location>
        <position position="1"/>
    </location>
</feature>
<reference evidence="1 2" key="1">
    <citation type="submission" date="2014-04" db="EMBL/GenBank/DDBJ databases">
        <authorList>
            <consortium name="DOE Joint Genome Institute"/>
            <person name="Kuo A."/>
            <person name="Zuccaro A."/>
            <person name="Kohler A."/>
            <person name="Nagy L.G."/>
            <person name="Floudas D."/>
            <person name="Copeland A."/>
            <person name="Barry K.W."/>
            <person name="Cichocki N."/>
            <person name="Veneault-Fourrey C."/>
            <person name="LaButti K."/>
            <person name="Lindquist E.A."/>
            <person name="Lipzen A."/>
            <person name="Lundell T."/>
            <person name="Morin E."/>
            <person name="Murat C."/>
            <person name="Sun H."/>
            <person name="Tunlid A."/>
            <person name="Henrissat B."/>
            <person name="Grigoriev I.V."/>
            <person name="Hibbett D.S."/>
            <person name="Martin F."/>
            <person name="Nordberg H.P."/>
            <person name="Cantor M.N."/>
            <person name="Hua S.X."/>
        </authorList>
    </citation>
    <scope>NUCLEOTIDE SEQUENCE [LARGE SCALE GENOMIC DNA]</scope>
    <source>
        <strain evidence="1 2">MAFF 305830</strain>
    </source>
</reference>
<evidence type="ECO:0000313" key="2">
    <source>
        <dbReference type="Proteomes" id="UP000054097"/>
    </source>
</evidence>
<dbReference type="PANTHER" id="PTHR17985">
    <property type="entry name" value="SER/THR-RICH PROTEIN T10 IN DGCR REGION"/>
    <property type="match status" value="1"/>
</dbReference>
<dbReference type="HOGENOM" id="CLU_047037_0_1_1"/>
<proteinExistence type="predicted"/>
<dbReference type="Proteomes" id="UP000054097">
    <property type="component" value="Unassembled WGS sequence"/>
</dbReference>
<feature type="non-terminal residue" evidence="1">
    <location>
        <position position="200"/>
    </location>
</feature>
<organism evidence="1 2">
    <name type="scientific">Serendipita vermifera MAFF 305830</name>
    <dbReference type="NCBI Taxonomy" id="933852"/>
    <lineage>
        <taxon>Eukaryota</taxon>
        <taxon>Fungi</taxon>
        <taxon>Dikarya</taxon>
        <taxon>Basidiomycota</taxon>
        <taxon>Agaricomycotina</taxon>
        <taxon>Agaricomycetes</taxon>
        <taxon>Sebacinales</taxon>
        <taxon>Serendipitaceae</taxon>
        <taxon>Serendipita</taxon>
    </lineage>
</organism>
<dbReference type="GO" id="GO:0005794">
    <property type="term" value="C:Golgi apparatus"/>
    <property type="evidence" value="ECO:0007669"/>
    <property type="project" value="TreeGrafter"/>
</dbReference>
<dbReference type="OrthoDB" id="191601at2759"/>
<gene>
    <name evidence="1" type="ORF">M408DRAFT_33261</name>
</gene>
<dbReference type="STRING" id="933852.A0A0C3B8G8"/>
<keyword evidence="2" id="KW-1185">Reference proteome</keyword>
<name>A0A0C3B8G8_SERVB</name>
<dbReference type="GO" id="GO:0009306">
    <property type="term" value="P:protein secretion"/>
    <property type="evidence" value="ECO:0007669"/>
    <property type="project" value="TreeGrafter"/>
</dbReference>
<accession>A0A0C3B8G8</accession>
<evidence type="ECO:0000313" key="1">
    <source>
        <dbReference type="EMBL" id="KIM28439.1"/>
    </source>
</evidence>
<dbReference type="PANTHER" id="PTHR17985:SF8">
    <property type="entry name" value="TRANSPORT AND GOLGI ORGANIZATION PROTEIN 2 HOMOLOG"/>
    <property type="match status" value="1"/>
</dbReference>
<dbReference type="GO" id="GO:0007030">
    <property type="term" value="P:Golgi organization"/>
    <property type="evidence" value="ECO:0007669"/>
    <property type="project" value="TreeGrafter"/>
</dbReference>